<comment type="caution">
    <text evidence="1">The sequence shown here is derived from an EMBL/GenBank/DDBJ whole genome shotgun (WGS) entry which is preliminary data.</text>
</comment>
<name>A0A934WQN6_9FIRM</name>
<evidence type="ECO:0000313" key="2">
    <source>
        <dbReference type="Proteomes" id="UP000633365"/>
    </source>
</evidence>
<reference evidence="1" key="1">
    <citation type="submission" date="2021-01" db="EMBL/GenBank/DDBJ databases">
        <title>Genome public.</title>
        <authorList>
            <person name="Liu C."/>
            <person name="Sun Q."/>
        </authorList>
    </citation>
    <scope>NUCLEOTIDE SEQUENCE</scope>
    <source>
        <strain evidence="1">M6</strain>
    </source>
</reference>
<organism evidence="1 2">
    <name type="scientific">Ruminococcus difficilis</name>
    <dbReference type="NCBI Taxonomy" id="2763069"/>
    <lineage>
        <taxon>Bacteria</taxon>
        <taxon>Bacillati</taxon>
        <taxon>Bacillota</taxon>
        <taxon>Clostridia</taxon>
        <taxon>Eubacteriales</taxon>
        <taxon>Oscillospiraceae</taxon>
        <taxon>Ruminococcus</taxon>
    </lineage>
</organism>
<dbReference type="Proteomes" id="UP000633365">
    <property type="component" value="Unassembled WGS sequence"/>
</dbReference>
<gene>
    <name evidence="1" type="ORF">JKK62_06980</name>
</gene>
<protein>
    <submittedName>
        <fullName evidence="1">Uncharacterized protein</fullName>
    </submittedName>
</protein>
<proteinExistence type="predicted"/>
<dbReference type="RefSeq" id="WP_201427305.1">
    <property type="nucleotide sequence ID" value="NZ_JAEQMG010000055.1"/>
</dbReference>
<accession>A0A934WQN6</accession>
<dbReference type="EMBL" id="JAEQMG010000055">
    <property type="protein sequence ID" value="MBK6088403.1"/>
    <property type="molecule type" value="Genomic_DNA"/>
</dbReference>
<dbReference type="AlphaFoldDB" id="A0A934WQN6"/>
<evidence type="ECO:0000313" key="1">
    <source>
        <dbReference type="EMBL" id="MBK6088403.1"/>
    </source>
</evidence>
<sequence>MAIIESELGFPKDYLKKGGGLVRIDIEDTIGLDVRIPSGNETGANDLWIPGGYTSGGVPEAVTNTIPLDNTQITKLNFN</sequence>
<keyword evidence="2" id="KW-1185">Reference proteome</keyword>